<dbReference type="RefSeq" id="WP_162377045.1">
    <property type="nucleotide sequence ID" value="NZ_JBHTKN010000008.1"/>
</dbReference>
<gene>
    <name evidence="2" type="ORF">ACFQ2N_12840</name>
</gene>
<dbReference type="EMBL" id="JBHTKN010000008">
    <property type="protein sequence ID" value="MFD1043233.1"/>
    <property type="molecule type" value="Genomic_DNA"/>
</dbReference>
<sequence>MSQPIDYVALATVLMDRLQGHRSYTELVRAAAPCLSEADQSVVIPVVERAHYQFLFLNDVGTSSDTQKATLETALLGMVREALGKAARARRPAPTPSPTPTATPAIP</sequence>
<reference evidence="3" key="1">
    <citation type="journal article" date="2019" name="Int. J. Syst. Evol. Microbiol.">
        <title>The Global Catalogue of Microorganisms (GCM) 10K type strain sequencing project: providing services to taxonomists for standard genome sequencing and annotation.</title>
        <authorList>
            <consortium name="The Broad Institute Genomics Platform"/>
            <consortium name="The Broad Institute Genome Sequencing Center for Infectious Disease"/>
            <person name="Wu L."/>
            <person name="Ma J."/>
        </authorList>
    </citation>
    <scope>NUCLEOTIDE SEQUENCE [LARGE SCALE GENOMIC DNA]</scope>
    <source>
        <strain evidence="3">CCUG 55854</strain>
    </source>
</reference>
<proteinExistence type="predicted"/>
<name>A0ABW3LYD0_9GAMM</name>
<feature type="region of interest" description="Disordered" evidence="1">
    <location>
        <begin position="85"/>
        <end position="107"/>
    </location>
</feature>
<keyword evidence="3" id="KW-1185">Reference proteome</keyword>
<dbReference type="Proteomes" id="UP001597033">
    <property type="component" value="Unassembled WGS sequence"/>
</dbReference>
<protein>
    <submittedName>
        <fullName evidence="2">Uncharacterized protein</fullName>
    </submittedName>
</protein>
<evidence type="ECO:0000313" key="3">
    <source>
        <dbReference type="Proteomes" id="UP001597033"/>
    </source>
</evidence>
<comment type="caution">
    <text evidence="2">The sequence shown here is derived from an EMBL/GenBank/DDBJ whole genome shotgun (WGS) entry which is preliminary data.</text>
</comment>
<feature type="compositionally biased region" description="Pro residues" evidence="1">
    <location>
        <begin position="93"/>
        <end position="107"/>
    </location>
</feature>
<evidence type="ECO:0000313" key="2">
    <source>
        <dbReference type="EMBL" id="MFD1043233.1"/>
    </source>
</evidence>
<evidence type="ECO:0000256" key="1">
    <source>
        <dbReference type="SAM" id="MobiDB-lite"/>
    </source>
</evidence>
<organism evidence="2 3">
    <name type="scientific">Pseudoxanthomonas kaohsiungensis</name>
    <dbReference type="NCBI Taxonomy" id="283923"/>
    <lineage>
        <taxon>Bacteria</taxon>
        <taxon>Pseudomonadati</taxon>
        <taxon>Pseudomonadota</taxon>
        <taxon>Gammaproteobacteria</taxon>
        <taxon>Lysobacterales</taxon>
        <taxon>Lysobacteraceae</taxon>
        <taxon>Pseudoxanthomonas</taxon>
    </lineage>
</organism>
<accession>A0ABW3LYD0</accession>